<dbReference type="HOGENOM" id="CLU_055821_0_1_11"/>
<evidence type="ECO:0000256" key="1">
    <source>
        <dbReference type="SAM" id="MobiDB-lite"/>
    </source>
</evidence>
<dbReference type="AlphaFoldDB" id="A0A0B6TM77"/>
<protein>
    <recommendedName>
        <fullName evidence="4">Proteasome assembly chaperone</fullName>
    </recommendedName>
</protein>
<dbReference type="Proteomes" id="UP000031928">
    <property type="component" value="Chromosome"/>
</dbReference>
<dbReference type="PIRSF" id="PIRSF028754">
    <property type="entry name" value="UCP028754"/>
    <property type="match status" value="1"/>
</dbReference>
<keyword evidence="3" id="KW-1185">Reference proteome</keyword>
<dbReference type="OrthoDB" id="3733464at2"/>
<dbReference type="RefSeq" id="WP_084602853.1">
    <property type="nucleotide sequence ID" value="NZ_CP007790.1"/>
</dbReference>
<accession>A0A0B6TM77</accession>
<organism evidence="2 3">
    <name type="scientific">Corynebacterium marinum DSM 44953</name>
    <dbReference type="NCBI Taxonomy" id="1224162"/>
    <lineage>
        <taxon>Bacteria</taxon>
        <taxon>Bacillati</taxon>
        <taxon>Actinomycetota</taxon>
        <taxon>Actinomycetes</taxon>
        <taxon>Mycobacteriales</taxon>
        <taxon>Corynebacteriaceae</taxon>
        <taxon>Corynebacterium</taxon>
    </lineage>
</organism>
<gene>
    <name evidence="2" type="ORF">B840_07275</name>
</gene>
<sequence>MQDNERRMYDLEYPAPEVGADPAGGPTLIVALQGYADAGHAVESSADHLLAALDSRPVASFNNDELIDYRSRRPAVTMDNHRITGMESLNLGIRVVRDTEGRSFLLLSGPEPDLRWEAFTEAVADLADKFGVENTICLYSAPMAVPHTRPLVVSAHSNTPALVNSMFTYDSKVVLPGSASMMIERALHKRGRNVAGFTAHVPHYLAASPYPAATHELLDAVARAAGLALPLRAIENDMSRVAGQLAEQVDDSSEIQQVVHLLENQYDEELERYRSTHPKAMLPGEHEMPTGEEIGEEFERFLAALDSTEAANSSEDVGGPKELPEEADPEDVYPEDLGPDDSDPEDVYPEDLGPDDDEDLDDDR</sequence>
<dbReference type="Gene3D" id="1.10.287.100">
    <property type="match status" value="1"/>
</dbReference>
<evidence type="ECO:0000313" key="3">
    <source>
        <dbReference type="Proteomes" id="UP000031928"/>
    </source>
</evidence>
<dbReference type="InterPro" id="IPR038389">
    <property type="entry name" value="PSMG2_sf"/>
</dbReference>
<dbReference type="Pfam" id="PF09754">
    <property type="entry name" value="PAC2"/>
    <property type="match status" value="1"/>
</dbReference>
<dbReference type="InterPro" id="IPR019151">
    <property type="entry name" value="Proteasome_assmbl_chaperone_2"/>
</dbReference>
<dbReference type="EMBL" id="CP007790">
    <property type="protein sequence ID" value="AJK69053.1"/>
    <property type="molecule type" value="Genomic_DNA"/>
</dbReference>
<dbReference type="STRING" id="1224162.B840_07275"/>
<feature type="region of interest" description="Disordered" evidence="1">
    <location>
        <begin position="305"/>
        <end position="364"/>
    </location>
</feature>
<dbReference type="KEGG" id="cmq:B840_07275"/>
<evidence type="ECO:0000313" key="2">
    <source>
        <dbReference type="EMBL" id="AJK69053.1"/>
    </source>
</evidence>
<name>A0A0B6TM77_9CORY</name>
<reference evidence="2 3" key="1">
    <citation type="submission" date="2014-05" db="EMBL/GenBank/DDBJ databases">
        <title>Complete genome sequence of Corynebacterium marinum DSM 44953.</title>
        <authorList>
            <person name="Schaffert L."/>
            <person name="Albersmeier A."/>
            <person name="Kalinowski J."/>
            <person name="Ruckert C."/>
        </authorList>
    </citation>
    <scope>NUCLEOTIDE SEQUENCE [LARGE SCALE GENOMIC DNA]</scope>
    <source>
        <strain evidence="2 3">DSM 44953</strain>
    </source>
</reference>
<proteinExistence type="predicted"/>
<dbReference type="SUPFAM" id="SSF159659">
    <property type="entry name" value="Cgl1923-like"/>
    <property type="match status" value="1"/>
</dbReference>
<dbReference type="InterPro" id="IPR008492">
    <property type="entry name" value="Rv2714-like"/>
</dbReference>
<evidence type="ECO:0008006" key="4">
    <source>
        <dbReference type="Google" id="ProtNLM"/>
    </source>
</evidence>
<dbReference type="Gene3D" id="3.40.50.10900">
    <property type="entry name" value="PAC-like subunit"/>
    <property type="match status" value="1"/>
</dbReference>
<feature type="compositionally biased region" description="Acidic residues" evidence="1">
    <location>
        <begin position="325"/>
        <end position="364"/>
    </location>
</feature>